<proteinExistence type="inferred from homology"/>
<accession>E8V0I5</accession>
<evidence type="ECO:0000256" key="8">
    <source>
        <dbReference type="ARBA" id="ARBA00032824"/>
    </source>
</evidence>
<keyword evidence="6" id="KW-1015">Disulfide bond</keyword>
<gene>
    <name evidence="13" type="ordered locus">AciPR4_3717</name>
</gene>
<dbReference type="PROSITE" id="PS51352">
    <property type="entry name" value="THIOREDOXIN_2"/>
    <property type="match status" value="1"/>
</dbReference>
<dbReference type="InterPro" id="IPR050924">
    <property type="entry name" value="Peroxiredoxin_BCP/PrxQ"/>
</dbReference>
<evidence type="ECO:0000256" key="3">
    <source>
        <dbReference type="ARBA" id="ARBA00022559"/>
    </source>
</evidence>
<sequence length="223" mass="24704">MSLAQTLVELRDKFAKILPESATAIMEGHIESLRKSGAVDQIIKPGAKAPTFTLINQHGEDISSVDLIKRGPLVVSFTRGSWCPFCSAEVRALNEAYDQLRQAGVELVVLSPQSLDRTRKQATAGKLKFSLLADTNNEIAKAFGLVYTFPDDLKKIYSSVLNLDIQAINEASSWQLPIPARFFIDGNGVIRDVKADPDYRFRPEPSEVFDIAREVMEHTKTPA</sequence>
<dbReference type="PANTHER" id="PTHR42801">
    <property type="entry name" value="THIOREDOXIN-DEPENDENT PEROXIDE REDUCTASE"/>
    <property type="match status" value="1"/>
</dbReference>
<dbReference type="EC" id="1.11.1.24" evidence="2"/>
<keyword evidence="7" id="KW-0676">Redox-active center</keyword>
<dbReference type="CDD" id="cd02970">
    <property type="entry name" value="PRX_like2"/>
    <property type="match status" value="1"/>
</dbReference>
<dbReference type="Pfam" id="PF00578">
    <property type="entry name" value="AhpC-TSA"/>
    <property type="match status" value="1"/>
</dbReference>
<evidence type="ECO:0000256" key="4">
    <source>
        <dbReference type="ARBA" id="ARBA00022862"/>
    </source>
</evidence>
<protein>
    <recommendedName>
        <fullName evidence="2">thioredoxin-dependent peroxiredoxin</fullName>
        <ecNumber evidence="2">1.11.1.24</ecNumber>
    </recommendedName>
    <alternativeName>
        <fullName evidence="8">Thioredoxin peroxidase</fullName>
    </alternativeName>
    <alternativeName>
        <fullName evidence="10">Thioredoxin-dependent peroxiredoxin Bcp</fullName>
    </alternativeName>
</protein>
<keyword evidence="14" id="KW-1185">Reference proteome</keyword>
<dbReference type="GO" id="GO:0005737">
    <property type="term" value="C:cytoplasm"/>
    <property type="evidence" value="ECO:0007669"/>
    <property type="project" value="TreeGrafter"/>
</dbReference>
<dbReference type="AlphaFoldDB" id="E8V0I5"/>
<dbReference type="GO" id="GO:0034599">
    <property type="term" value="P:cellular response to oxidative stress"/>
    <property type="evidence" value="ECO:0007669"/>
    <property type="project" value="TreeGrafter"/>
</dbReference>
<evidence type="ECO:0000256" key="7">
    <source>
        <dbReference type="ARBA" id="ARBA00023284"/>
    </source>
</evidence>
<comment type="similarity">
    <text evidence="9">Belongs to the peroxiredoxin family. BCP/PrxQ subfamily.</text>
</comment>
<evidence type="ECO:0000313" key="13">
    <source>
        <dbReference type="EMBL" id="ADV84468.1"/>
    </source>
</evidence>
<evidence type="ECO:0000256" key="11">
    <source>
        <dbReference type="ARBA" id="ARBA00049091"/>
    </source>
</evidence>
<evidence type="ECO:0000256" key="1">
    <source>
        <dbReference type="ARBA" id="ARBA00003330"/>
    </source>
</evidence>
<dbReference type="InterPro" id="IPR000866">
    <property type="entry name" value="AhpC/TSA"/>
</dbReference>
<dbReference type="SUPFAM" id="SSF52833">
    <property type="entry name" value="Thioredoxin-like"/>
    <property type="match status" value="1"/>
</dbReference>
<evidence type="ECO:0000256" key="5">
    <source>
        <dbReference type="ARBA" id="ARBA00023002"/>
    </source>
</evidence>
<dbReference type="KEGG" id="tsa:AciPR4_3717"/>
<name>E8V0I5_TERSS</name>
<evidence type="ECO:0000256" key="9">
    <source>
        <dbReference type="ARBA" id="ARBA00038489"/>
    </source>
</evidence>
<evidence type="ECO:0000256" key="10">
    <source>
        <dbReference type="ARBA" id="ARBA00042639"/>
    </source>
</evidence>
<dbReference type="PANTHER" id="PTHR42801:SF7">
    <property type="entry name" value="SLL1159 PROTEIN"/>
    <property type="match status" value="1"/>
</dbReference>
<dbReference type="InterPro" id="IPR036249">
    <property type="entry name" value="Thioredoxin-like_sf"/>
</dbReference>
<organism evidence="13 14">
    <name type="scientific">Terriglobus saanensis (strain ATCC BAA-1853 / DSM 23119 / SP1PR4)</name>
    <dbReference type="NCBI Taxonomy" id="401053"/>
    <lineage>
        <taxon>Bacteria</taxon>
        <taxon>Pseudomonadati</taxon>
        <taxon>Acidobacteriota</taxon>
        <taxon>Terriglobia</taxon>
        <taxon>Terriglobales</taxon>
        <taxon>Acidobacteriaceae</taxon>
        <taxon>Terriglobus</taxon>
    </lineage>
</organism>
<evidence type="ECO:0000256" key="2">
    <source>
        <dbReference type="ARBA" id="ARBA00013017"/>
    </source>
</evidence>
<dbReference type="Proteomes" id="UP000006844">
    <property type="component" value="Chromosome"/>
</dbReference>
<comment type="function">
    <text evidence="1">Thiol-specific peroxidase that catalyzes the reduction of hydrogen peroxide and organic hydroperoxides to water and alcohols, respectively. Plays a role in cell protection against oxidative stress by detoxifying peroxides and as sensor of hydrogen peroxide-mediated signaling events.</text>
</comment>
<keyword evidence="4" id="KW-0049">Antioxidant</keyword>
<dbReference type="STRING" id="401053.AciPR4_3717"/>
<comment type="catalytic activity">
    <reaction evidence="11">
        <text>a hydroperoxide + [thioredoxin]-dithiol = an alcohol + [thioredoxin]-disulfide + H2O</text>
        <dbReference type="Rhea" id="RHEA:62620"/>
        <dbReference type="Rhea" id="RHEA-COMP:10698"/>
        <dbReference type="Rhea" id="RHEA-COMP:10700"/>
        <dbReference type="ChEBI" id="CHEBI:15377"/>
        <dbReference type="ChEBI" id="CHEBI:29950"/>
        <dbReference type="ChEBI" id="CHEBI:30879"/>
        <dbReference type="ChEBI" id="CHEBI:35924"/>
        <dbReference type="ChEBI" id="CHEBI:50058"/>
        <dbReference type="EC" id="1.11.1.24"/>
    </reaction>
</comment>
<dbReference type="Gene3D" id="3.40.30.10">
    <property type="entry name" value="Glutaredoxin"/>
    <property type="match status" value="1"/>
</dbReference>
<dbReference type="EMBL" id="CP002467">
    <property type="protein sequence ID" value="ADV84468.1"/>
    <property type="molecule type" value="Genomic_DNA"/>
</dbReference>
<dbReference type="eggNOG" id="COG1225">
    <property type="taxonomic scope" value="Bacteria"/>
</dbReference>
<evidence type="ECO:0000313" key="14">
    <source>
        <dbReference type="Proteomes" id="UP000006844"/>
    </source>
</evidence>
<evidence type="ECO:0000259" key="12">
    <source>
        <dbReference type="PROSITE" id="PS51352"/>
    </source>
</evidence>
<dbReference type="RefSeq" id="WP_013570198.1">
    <property type="nucleotide sequence ID" value="NC_014963.1"/>
</dbReference>
<keyword evidence="3" id="KW-0575">Peroxidase</keyword>
<dbReference type="GO" id="GO:0045454">
    <property type="term" value="P:cell redox homeostasis"/>
    <property type="evidence" value="ECO:0007669"/>
    <property type="project" value="TreeGrafter"/>
</dbReference>
<dbReference type="OrthoDB" id="9805634at2"/>
<dbReference type="HOGENOM" id="CLU_042529_5_0_0"/>
<evidence type="ECO:0000256" key="6">
    <source>
        <dbReference type="ARBA" id="ARBA00023157"/>
    </source>
</evidence>
<reference evidence="13 14" key="1">
    <citation type="journal article" date="2012" name="Stand. Genomic Sci.">
        <title>Complete genome sequence of Terriglobus saanensis type strain SP1PR4(T), an Acidobacteria from tundra soil.</title>
        <authorList>
            <person name="Rawat S.R."/>
            <person name="Mannisto M.K."/>
            <person name="Starovoytov V."/>
            <person name="Goodwin L."/>
            <person name="Nolan M."/>
            <person name="Hauser L."/>
            <person name="Land M."/>
            <person name="Davenport K.W."/>
            <person name="Woyke T."/>
            <person name="Haggblom M.M."/>
        </authorList>
    </citation>
    <scope>NUCLEOTIDE SEQUENCE</scope>
    <source>
        <strain evidence="14">ATCC BAA-1853 / DSM 23119 / SP1PR4</strain>
    </source>
</reference>
<feature type="domain" description="Thioredoxin" evidence="12">
    <location>
        <begin position="43"/>
        <end position="217"/>
    </location>
</feature>
<dbReference type="GO" id="GO:0008379">
    <property type="term" value="F:thioredoxin peroxidase activity"/>
    <property type="evidence" value="ECO:0007669"/>
    <property type="project" value="TreeGrafter"/>
</dbReference>
<dbReference type="InterPro" id="IPR013766">
    <property type="entry name" value="Thioredoxin_domain"/>
</dbReference>
<keyword evidence="5" id="KW-0560">Oxidoreductase</keyword>